<dbReference type="InterPro" id="IPR035234">
    <property type="entry name" value="IgGFc-bd_N"/>
</dbReference>
<sequence>MKKLTVTLLTSLLLLIALRLSAQTDIRIGNDTTGNNDTGYPCPLQDYYEGSRAQYLILASELQAAGMGPGVISGVKFFVKNLNATGVIEGYAIKIGTTTVTTLDQNSWLPTTHIGRIGADYQPVAGWNVFTFPTGFFWNGTDNIVLEVCNGQSPIADGDWYTHNPEVPYTTGLPFNASHTYRVDNTSDVCGTSSTSNTGTMSTRPNVTFAWIPAVACTGTPAAGTASVTTNTVCLNQKFSLSVTGGTVASGLKYQWQRSADNVSWTNIPNDTSAMVTESQTVTSYYRCVVTCVGSGLSGASNAVQVTSPALVQGIFTINKNLPTGSGNFASFNDAYNFLKCGISGPVTFDVTAGSGTYTEQLMFNAVPGASAVNTITFNGHGDTLAYACTSTNRAIIKLDNASYFTFNGLVLKTIIGTGTTYGWGFHILNDANRNNITNCTIVLDTASTASNYAGIVISTSTSSPTGTGDNSCDSINIIGNTIFGGYYGITVMGSSNIPNIGVTIRDNKINDFYYYGIYFGGASLLNIEDNLISRPVRKTVSTFYGVYGSGLNTRVKVTRNRITNPFGAVPTNTNSFYGVYFSNVDAFASLENEVSNNLIYNLTGIGTVYGIYNSSSDNNRFYHNTLSIDGASNTSTTYSAYGYYQSSQVDGVEFYNNLVSLTRSGGGSKYGIYISTATSTVLANNNNYYNPGGTGTNYLGYWGANAAKLSDWQTISRQDAVAFTTNPLFTDPATGNYTPANASIDNKGMPLAAVPIDILKAVRSTTTPDLGAYEFTPPPCTTPPTPGTAKVDLTPVCANTKVSLSLTGNSIGLAQTYQWQTATSATGTYTDLGTPITNPDTIIAAATTLYYRVAVTCSGNTAYSTPVLLTVNPALAGGNYSIDKTQPASATNFISFNAAKAAMNCGITGAVVFNVTPGTGPYNEQLILDSIPGTSAVNTITFNGNGNTIAFTGQTTDERATIKLRGADFVTIDSLVIDARGTTYGFGVHMWRDADSNTISRCVIITDTTSTSSNYAGIVISGADGSATTSTYNRCDGIRLLNNTIRGGYYGIINYADGTNYSNNITISGNTVKEFYSDGIRVYYNKNVTINGNDISRPGRANTASSVNGISAESSSGVTVSNNRVHNLYDAQGTSTSTTYVLRMYYSDGDVNAPNRMFNNAVYNIRGGTTYGIYDLYSSYVKYLHNTIVLDDNTNTASVTTYGYYHSGTVTDVSLYNNIFKVSRSGTGSRYGLYMSTANMVKSNYNDIFVKSTSNTAYTGYSGAAITTLANWRTTARLDSNSLNVEPVFVDQSIGNLEPTISPLDNTGTPVGIANDIRQVVRSTTTPDMGAWEVTIPDCTKPPVPGTSLITPNTPMCMGNYVKLDLTGNSRGGRQTYQWQRSPDGTSNWEAAGDPQFTAAFSTALTAKKYFRCMVVCGGTDTAYSTVVMANLNDPLLAGTYSIDPSQPASIQNFQSFGAAAQKLECGIAGPVTFEAVAGTYNEQVTMHNIPGAGVNSRVTFTSKTGNAADVILTTAGTSTLNYVLMLDSVSYVTWKNITVKPTSTTYGRGIVFDRGAGYDSISKMAIEMPAVTSTSSNVSGIYANVVYGNANTLTGNTIRNGSSGIYWNNSYSVLGQNLQIDNNIIKGSRDNGIYTYYVRNANITANSVELTIPLGTTAYGIYNSYADSSLVLSRNQINVTGATTTVHGVYLYYPSIQGKKADVAGNKITMRGNFADVTGMYLYEADVCSIVNNVINVQTLGTNSYGIYSSYASKTNVYNNTVLNSSRNTNNSYGAYFYTSSSDGNLKLRNNIFAHDSSGRALMVTNPDYINSDYNTLYTNGAALIRQTAAPATDYATLPAYRAAKSQEMSSISYKPAFISNTDLRPDINNPDVWAIHGRGVQAVDNPVDINGAPRPTILTEGVPDMGAYEFYPAVIPPVLPATPATPAPGITQTWMFGTDTVTKITWKPGVSIPTDLTVRRYSGVKPPNVPKDSTYMYFYVDVDANPSSNQYGFDIKQYYVDSWLGFIHGEKNIRLAMTDTAKVWSTDTLSKVDPVANIISDTSLRYLDYFTGMEAPGLNTKQIIVPSDSSNRGTKFWVAYGHHQFFTGANTQEMVLYFNAEDSANVRVYINGTSWERTYRVPANTTITSDLIPKIGASDARLLDEGISDRGISIESDVPIVAYAHIYGSLSSGATMLLPVGTYGYDYMTLQSKQYYSSDCYSWLYVIANYDNTKVEITPTVPTVGGRQPNVPFTVTLQKGEVYQVLGSIMSGSQGYDLSGSHIRSVKNDKDECWPVAVFSGSSRTSLDCGGGLSGGGDNMLQQNFPSQAWGKKYLTSPFATYNSATATLTGIFRVLVKDPATVVKVNNVRLTNLIGNAYYEFESRTADIIESDIPVMVAHYMPSAYNCTSTNYNDGDPEMIYLSPVEQGIKKIGFYRTNKEVIGVNYLNVIIPTNGLSSLQIDGSNTFDYTYPHPNAPGYSVVVKRWGSTPGASKASSDSAFTAFVYGEGSQESYGYNAGTLVKNLNILNSYTNVNNPDSSVSSNTYTCAKTPFRFSMLIQVKPVEIKWKLSEVANLTPHADVVQTNPVPKDSITVNGRVYYRYVLDADYVFSAPGIYYIPIRITHPAFESCNSTFESVLTVKVIPAPVVTITTTYNNCISDLATFVGNATTSNGVGIAKWKWEFSDTTVAYSKDTTRYFRSAGTKQVKLSIVAAEGCIGDTSVTVDVFDPTPVVLVQDSINTCEGNSVTLQVKDPKPNAQYNWYDAATGGNLLHSGNDYTINPVTRNVDVFVESSTQGCAGGARTKGVVRMTPKLVKPVLTVDTVGVHTMRFKWAAVPYATGYLVSADGGNTWTTPSSGSEGLMHELKGLQPSTDYSLLVKALGCEEQVSDPAKGKTLPDGIYIPNTFTPNNDGKNDVLFVYGYIIRDIHMSIFNQWGEKVFESLSQQQGWDGTYKGKAMPSGVYIYVCRVTLTDGTVVEKKGVINLVR</sequence>
<dbReference type="Pfam" id="PF18911">
    <property type="entry name" value="PKD_4"/>
    <property type="match status" value="1"/>
</dbReference>
<dbReference type="InterPro" id="IPR035986">
    <property type="entry name" value="PKD_dom_sf"/>
</dbReference>
<feature type="chain" id="PRO_5016389197" evidence="1">
    <location>
        <begin position="23"/>
        <end position="2973"/>
    </location>
</feature>
<evidence type="ECO:0000256" key="1">
    <source>
        <dbReference type="SAM" id="SignalP"/>
    </source>
</evidence>
<dbReference type="InterPro" id="IPR026341">
    <property type="entry name" value="T9SS_type_B"/>
</dbReference>
<dbReference type="SUPFAM" id="SSF49299">
    <property type="entry name" value="PKD domain"/>
    <property type="match status" value="1"/>
</dbReference>
<dbReference type="Gene3D" id="2.60.40.10">
    <property type="entry name" value="Immunoglobulins"/>
    <property type="match status" value="1"/>
</dbReference>
<proteinExistence type="predicted"/>
<keyword evidence="4" id="KW-1185">Reference proteome</keyword>
<dbReference type="SMART" id="SM00710">
    <property type="entry name" value="PbH1"/>
    <property type="match status" value="16"/>
</dbReference>
<dbReference type="Gene3D" id="2.160.20.10">
    <property type="entry name" value="Single-stranded right-handed beta-helix, Pectin lyase-like"/>
    <property type="match status" value="3"/>
</dbReference>
<dbReference type="PROSITE" id="PS50093">
    <property type="entry name" value="PKD"/>
    <property type="match status" value="1"/>
</dbReference>
<dbReference type="InterPro" id="IPR007742">
    <property type="entry name" value="NosD_dom"/>
</dbReference>
<dbReference type="InterPro" id="IPR013783">
    <property type="entry name" value="Ig-like_fold"/>
</dbReference>
<dbReference type="InterPro" id="IPR012334">
    <property type="entry name" value="Pectin_lyas_fold"/>
</dbReference>
<dbReference type="EMBL" id="QLMA01000007">
    <property type="protein sequence ID" value="RAJ77439.1"/>
    <property type="molecule type" value="Genomic_DNA"/>
</dbReference>
<evidence type="ECO:0000313" key="4">
    <source>
        <dbReference type="Proteomes" id="UP000249819"/>
    </source>
</evidence>
<dbReference type="SUPFAM" id="SSF49265">
    <property type="entry name" value="Fibronectin type III"/>
    <property type="match status" value="1"/>
</dbReference>
<dbReference type="Pfam" id="PF17517">
    <property type="entry name" value="IgGFc_binding"/>
    <property type="match status" value="1"/>
</dbReference>
<dbReference type="InterPro" id="IPR006626">
    <property type="entry name" value="PbH1"/>
</dbReference>
<gene>
    <name evidence="3" type="ORF">CLV59_107206</name>
</gene>
<keyword evidence="1" id="KW-0732">Signal</keyword>
<evidence type="ECO:0000313" key="3">
    <source>
        <dbReference type="EMBL" id="RAJ77439.1"/>
    </source>
</evidence>
<dbReference type="InterPro" id="IPR036116">
    <property type="entry name" value="FN3_sf"/>
</dbReference>
<protein>
    <submittedName>
        <fullName evidence="3">Gliding motility-associated-like protein</fullName>
    </submittedName>
</protein>
<dbReference type="RefSeq" id="WP_111594030.1">
    <property type="nucleotide sequence ID" value="NZ_QLMA01000007.1"/>
</dbReference>
<name>A0A327VTS8_9BACT</name>
<dbReference type="NCBIfam" id="TIGR04131">
    <property type="entry name" value="Bac_Flav_CTERM"/>
    <property type="match status" value="1"/>
</dbReference>
<dbReference type="Pfam" id="PF13585">
    <property type="entry name" value="CHU_C"/>
    <property type="match status" value="1"/>
</dbReference>
<dbReference type="InterPro" id="IPR000601">
    <property type="entry name" value="PKD_dom"/>
</dbReference>
<comment type="caution">
    <text evidence="3">The sequence shown here is derived from an EMBL/GenBank/DDBJ whole genome shotgun (WGS) entry which is preliminary data.</text>
</comment>
<evidence type="ECO:0000259" key="2">
    <source>
        <dbReference type="PROSITE" id="PS50093"/>
    </source>
</evidence>
<dbReference type="Pfam" id="PF05048">
    <property type="entry name" value="NosD"/>
    <property type="match status" value="1"/>
</dbReference>
<organism evidence="3 4">
    <name type="scientific">Chitinophaga dinghuensis</name>
    <dbReference type="NCBI Taxonomy" id="1539050"/>
    <lineage>
        <taxon>Bacteria</taxon>
        <taxon>Pseudomonadati</taxon>
        <taxon>Bacteroidota</taxon>
        <taxon>Chitinophagia</taxon>
        <taxon>Chitinophagales</taxon>
        <taxon>Chitinophagaceae</taxon>
        <taxon>Chitinophaga</taxon>
    </lineage>
</organism>
<feature type="domain" description="PKD" evidence="2">
    <location>
        <begin position="2630"/>
        <end position="2711"/>
    </location>
</feature>
<feature type="signal peptide" evidence="1">
    <location>
        <begin position="1"/>
        <end position="22"/>
    </location>
</feature>
<dbReference type="InterPro" id="IPR011050">
    <property type="entry name" value="Pectin_lyase_fold/virulence"/>
</dbReference>
<dbReference type="Proteomes" id="UP000249819">
    <property type="component" value="Unassembled WGS sequence"/>
</dbReference>
<dbReference type="OrthoDB" id="7794186at2"/>
<dbReference type="InterPro" id="IPR044023">
    <property type="entry name" value="Ig_7"/>
</dbReference>
<accession>A0A327VTS8</accession>
<dbReference type="Pfam" id="PF19081">
    <property type="entry name" value="Ig_7"/>
    <property type="match status" value="1"/>
</dbReference>
<reference evidence="3 4" key="1">
    <citation type="submission" date="2018-06" db="EMBL/GenBank/DDBJ databases">
        <title>Genomic Encyclopedia of Archaeal and Bacterial Type Strains, Phase II (KMG-II): from individual species to whole genera.</title>
        <authorList>
            <person name="Goeker M."/>
        </authorList>
    </citation>
    <scope>NUCLEOTIDE SEQUENCE [LARGE SCALE GENOMIC DNA]</scope>
    <source>
        <strain evidence="3 4">DSM 29821</strain>
    </source>
</reference>
<dbReference type="SUPFAM" id="SSF51126">
    <property type="entry name" value="Pectin lyase-like"/>
    <property type="match status" value="3"/>
</dbReference>